<dbReference type="NCBIfam" id="NF045898">
    <property type="entry name" value="ArgS_rel_codon"/>
    <property type="match status" value="1"/>
</dbReference>
<dbReference type="Pfam" id="PF05746">
    <property type="entry name" value="DALR_1"/>
    <property type="match status" value="1"/>
</dbReference>
<feature type="domain" description="DALR anticodon binding" evidence="7">
    <location>
        <begin position="266"/>
        <end position="459"/>
    </location>
</feature>
<dbReference type="PANTHER" id="PTHR11956:SF5">
    <property type="entry name" value="ARGININE--TRNA LIGASE, CYTOPLASMIC"/>
    <property type="match status" value="1"/>
</dbReference>
<feature type="region of interest" description="Disordered" evidence="6">
    <location>
        <begin position="284"/>
        <end position="373"/>
    </location>
</feature>
<proteinExistence type="predicted"/>
<dbReference type="InterPro" id="IPR005148">
    <property type="entry name" value="Arg-tRNA-synth_N"/>
</dbReference>
<dbReference type="PANTHER" id="PTHR11956">
    <property type="entry name" value="ARGINYL-TRNA SYNTHETASE"/>
    <property type="match status" value="1"/>
</dbReference>
<feature type="compositionally biased region" description="Low complexity" evidence="6">
    <location>
        <begin position="297"/>
        <end position="326"/>
    </location>
</feature>
<accession>A0ABT6A084</accession>
<dbReference type="InterPro" id="IPR009080">
    <property type="entry name" value="tRNAsynth_Ia_anticodon-bd"/>
</dbReference>
<dbReference type="SMART" id="SM00836">
    <property type="entry name" value="DALR_1"/>
    <property type="match status" value="1"/>
</dbReference>
<evidence type="ECO:0000256" key="4">
    <source>
        <dbReference type="ARBA" id="ARBA00022840"/>
    </source>
</evidence>
<dbReference type="InterPro" id="IPR036695">
    <property type="entry name" value="Arg-tRNA-synth_N_sf"/>
</dbReference>
<dbReference type="Pfam" id="PF03485">
    <property type="entry name" value="Arg_tRNA_synt_N"/>
    <property type="match status" value="1"/>
</dbReference>
<dbReference type="Proteomes" id="UP001221150">
    <property type="component" value="Unassembled WGS sequence"/>
</dbReference>
<evidence type="ECO:0000256" key="1">
    <source>
        <dbReference type="ARBA" id="ARBA00012837"/>
    </source>
</evidence>
<evidence type="ECO:0000313" key="9">
    <source>
        <dbReference type="EMBL" id="MDF3297862.1"/>
    </source>
</evidence>
<dbReference type="EMBL" id="JARJBB010000002">
    <property type="protein sequence ID" value="MDF3297862.1"/>
    <property type="molecule type" value="Genomic_DNA"/>
</dbReference>
<dbReference type="Gene3D" id="3.30.1360.70">
    <property type="entry name" value="Arginyl tRNA synthetase N-terminal domain"/>
    <property type="match status" value="1"/>
</dbReference>
<reference evidence="9 10" key="1">
    <citation type="submission" date="2023-03" db="EMBL/GenBank/DDBJ databases">
        <title>Draft genome sequence of Streptomyces sp. K1PA1 isolated from peat swamp forest in Thailand.</title>
        <authorList>
            <person name="Klaysubun C."/>
            <person name="Duangmal K."/>
        </authorList>
    </citation>
    <scope>NUCLEOTIDE SEQUENCE [LARGE SCALE GENOMIC DNA]</scope>
    <source>
        <strain evidence="9 10">K1PA1</strain>
    </source>
</reference>
<dbReference type="RefSeq" id="WP_276107419.1">
    <property type="nucleotide sequence ID" value="NZ_JARJBB010000002.1"/>
</dbReference>
<evidence type="ECO:0000259" key="8">
    <source>
        <dbReference type="SMART" id="SM01016"/>
    </source>
</evidence>
<keyword evidence="3" id="KW-0547">Nucleotide-binding</keyword>
<dbReference type="SMART" id="SM01016">
    <property type="entry name" value="Arg_tRNA_synt_N"/>
    <property type="match status" value="1"/>
</dbReference>
<sequence>MTPVELSRTVLHAVRRAVDDGELHVTVPERALVTVPGPGGCGDYATNVALQLARPAGQPPLKVAGVLRTYLAEADGVDDVVVTGPGFLNISLRDSASPLLVEEILRRGLRYGHAEQHTGERHQLHCPAEVRAVVVTDVVARLLRSRGALVRSSCAGPPLPGWVSVLGVELDVWGRPGDPPAPLDVTVRPVPASGDPLALGRDAGRWALLHPAAHDRPHLADVPDAVRGAQDFAGDAASAVLPEAQAPAAPTSPHLVQRESNPLFRVRYAHARTRAMRRNAADLGFSARPGDLGPGSGPSVSPGGPALGPSVSPGGPGTGPSVSSDGQGSAPGTRTSGQGSAPGTGRIPSPDSAPGARTSGQGSAPGTRTPAPRAGPLLVLLADHPRVLAQAAAHRAPDRVARHLVEVADAVLGFLPVVLPSGEEKPSAAHRARLALAEAAGTVLAGGLSLLGIDAPEHL</sequence>
<evidence type="ECO:0000259" key="7">
    <source>
        <dbReference type="SMART" id="SM00836"/>
    </source>
</evidence>
<evidence type="ECO:0000256" key="2">
    <source>
        <dbReference type="ARBA" id="ARBA00022598"/>
    </source>
</evidence>
<evidence type="ECO:0000256" key="6">
    <source>
        <dbReference type="SAM" id="MobiDB-lite"/>
    </source>
</evidence>
<comment type="catalytic activity">
    <reaction evidence="5">
        <text>tRNA(Arg) + L-arginine + ATP = L-arginyl-tRNA(Arg) + AMP + diphosphate</text>
        <dbReference type="Rhea" id="RHEA:20301"/>
        <dbReference type="Rhea" id="RHEA-COMP:9658"/>
        <dbReference type="Rhea" id="RHEA-COMP:9673"/>
        <dbReference type="ChEBI" id="CHEBI:30616"/>
        <dbReference type="ChEBI" id="CHEBI:32682"/>
        <dbReference type="ChEBI" id="CHEBI:33019"/>
        <dbReference type="ChEBI" id="CHEBI:78442"/>
        <dbReference type="ChEBI" id="CHEBI:78513"/>
        <dbReference type="ChEBI" id="CHEBI:456215"/>
        <dbReference type="EC" id="6.1.1.19"/>
    </reaction>
</comment>
<feature type="compositionally biased region" description="Polar residues" evidence="6">
    <location>
        <begin position="330"/>
        <end position="341"/>
    </location>
</feature>
<comment type="caution">
    <text evidence="9">The sequence shown here is derived from an EMBL/GenBank/DDBJ whole genome shotgun (WGS) entry which is preliminary data.</text>
</comment>
<evidence type="ECO:0000313" key="10">
    <source>
        <dbReference type="Proteomes" id="UP001221150"/>
    </source>
</evidence>
<feature type="domain" description="Arginyl tRNA synthetase N-terminal" evidence="8">
    <location>
        <begin position="4"/>
        <end position="92"/>
    </location>
</feature>
<name>A0ABT6A084_9ACTN</name>
<organism evidence="9 10">
    <name type="scientific">Streptomyces tropicalis</name>
    <dbReference type="NCBI Taxonomy" id="3034234"/>
    <lineage>
        <taxon>Bacteria</taxon>
        <taxon>Bacillati</taxon>
        <taxon>Actinomycetota</taxon>
        <taxon>Actinomycetes</taxon>
        <taxon>Kitasatosporales</taxon>
        <taxon>Streptomycetaceae</taxon>
        <taxon>Streptomyces</taxon>
    </lineage>
</organism>
<dbReference type="Gene3D" id="1.10.730.10">
    <property type="entry name" value="Isoleucyl-tRNA Synthetase, Domain 1"/>
    <property type="match status" value="1"/>
</dbReference>
<keyword evidence="2" id="KW-0436">Ligase</keyword>
<dbReference type="EC" id="6.1.1.19" evidence="1"/>
<keyword evidence="10" id="KW-1185">Reference proteome</keyword>
<keyword evidence="4" id="KW-0067">ATP-binding</keyword>
<evidence type="ECO:0000256" key="5">
    <source>
        <dbReference type="ARBA" id="ARBA00049339"/>
    </source>
</evidence>
<protein>
    <recommendedName>
        <fullName evidence="1">arginine--tRNA ligase</fullName>
        <ecNumber evidence="1">6.1.1.19</ecNumber>
    </recommendedName>
</protein>
<gene>
    <name evidence="9" type="ORF">P3H78_04350</name>
</gene>
<dbReference type="InterPro" id="IPR001278">
    <property type="entry name" value="Arg-tRNA-ligase"/>
</dbReference>
<dbReference type="SUPFAM" id="SSF47323">
    <property type="entry name" value="Anticodon-binding domain of a subclass of class I aminoacyl-tRNA synthetases"/>
    <property type="match status" value="1"/>
</dbReference>
<dbReference type="SUPFAM" id="SSF55190">
    <property type="entry name" value="Arginyl-tRNA synthetase (ArgRS), N-terminal 'additional' domain"/>
    <property type="match status" value="1"/>
</dbReference>
<evidence type="ECO:0000256" key="3">
    <source>
        <dbReference type="ARBA" id="ARBA00022741"/>
    </source>
</evidence>
<dbReference type="InterPro" id="IPR008909">
    <property type="entry name" value="DALR_anticod-bd"/>
</dbReference>